<dbReference type="GO" id="GO:0003700">
    <property type="term" value="F:DNA-binding transcription factor activity"/>
    <property type="evidence" value="ECO:0007669"/>
    <property type="project" value="TreeGrafter"/>
</dbReference>
<dbReference type="OrthoDB" id="8558412at2"/>
<dbReference type="Gene3D" id="2.60.120.10">
    <property type="entry name" value="Jelly Rolls"/>
    <property type="match status" value="1"/>
</dbReference>
<dbReference type="AlphaFoldDB" id="A0A480ANF1"/>
<dbReference type="GO" id="GO:0003677">
    <property type="term" value="F:DNA binding"/>
    <property type="evidence" value="ECO:0007669"/>
    <property type="project" value="UniProtKB-KW"/>
</dbReference>
<dbReference type="InterPro" id="IPR000595">
    <property type="entry name" value="cNMP-bd_dom"/>
</dbReference>
<dbReference type="SUPFAM" id="SSF51206">
    <property type="entry name" value="cAMP-binding domain-like"/>
    <property type="match status" value="1"/>
</dbReference>
<comment type="caution">
    <text evidence="5">The sequence shown here is derived from an EMBL/GenBank/DDBJ whole genome shotgun (WGS) entry which is preliminary data.</text>
</comment>
<evidence type="ECO:0000313" key="6">
    <source>
        <dbReference type="Proteomes" id="UP000301751"/>
    </source>
</evidence>
<accession>A0A480ANF1</accession>
<dbReference type="GO" id="GO:0005829">
    <property type="term" value="C:cytosol"/>
    <property type="evidence" value="ECO:0007669"/>
    <property type="project" value="TreeGrafter"/>
</dbReference>
<dbReference type="InterPro" id="IPR012318">
    <property type="entry name" value="HTH_CRP"/>
</dbReference>
<dbReference type="SUPFAM" id="SSF46785">
    <property type="entry name" value="Winged helix' DNA-binding domain"/>
    <property type="match status" value="1"/>
</dbReference>
<dbReference type="PROSITE" id="PS50042">
    <property type="entry name" value="CNMP_BINDING_3"/>
    <property type="match status" value="1"/>
</dbReference>
<organism evidence="5 6">
    <name type="scientific">Pseudaquabacterium pictum</name>
    <dbReference type="NCBI Taxonomy" id="2315236"/>
    <lineage>
        <taxon>Bacteria</taxon>
        <taxon>Pseudomonadati</taxon>
        <taxon>Pseudomonadota</taxon>
        <taxon>Betaproteobacteria</taxon>
        <taxon>Burkholderiales</taxon>
        <taxon>Sphaerotilaceae</taxon>
        <taxon>Pseudaquabacterium</taxon>
    </lineage>
</organism>
<gene>
    <name evidence="5" type="ORF">AQPW35_20720</name>
</gene>
<dbReference type="Pfam" id="PF13545">
    <property type="entry name" value="HTH_Crp_2"/>
    <property type="match status" value="1"/>
</dbReference>
<evidence type="ECO:0000256" key="3">
    <source>
        <dbReference type="ARBA" id="ARBA00023163"/>
    </source>
</evidence>
<dbReference type="CDD" id="cd00038">
    <property type="entry name" value="CAP_ED"/>
    <property type="match status" value="1"/>
</dbReference>
<dbReference type="InterPro" id="IPR018490">
    <property type="entry name" value="cNMP-bd_dom_sf"/>
</dbReference>
<keyword evidence="1" id="KW-0805">Transcription regulation</keyword>
<keyword evidence="6" id="KW-1185">Reference proteome</keyword>
<feature type="domain" description="Cyclic nucleotide-binding" evidence="4">
    <location>
        <begin position="54"/>
        <end position="174"/>
    </location>
</feature>
<keyword evidence="3" id="KW-0804">Transcription</keyword>
<protein>
    <recommendedName>
        <fullName evidence="4">Cyclic nucleotide-binding domain-containing protein</fullName>
    </recommendedName>
</protein>
<keyword evidence="2" id="KW-0238">DNA-binding</keyword>
<name>A0A480ANF1_9BURK</name>
<dbReference type="Proteomes" id="UP000301751">
    <property type="component" value="Unassembled WGS sequence"/>
</dbReference>
<dbReference type="RefSeq" id="WP_137732744.1">
    <property type="nucleotide sequence ID" value="NZ_BJCL01000004.1"/>
</dbReference>
<dbReference type="InterPro" id="IPR050397">
    <property type="entry name" value="Env_Response_Regulators"/>
</dbReference>
<evidence type="ECO:0000256" key="1">
    <source>
        <dbReference type="ARBA" id="ARBA00023015"/>
    </source>
</evidence>
<reference evidence="6" key="1">
    <citation type="submission" date="2019-03" db="EMBL/GenBank/DDBJ databases">
        <title>Aquabacterium pictum sp.nov., the first bacteriochlorophyll a-containing freshwater bacterium in the genus Aquabacterium of the class Betaproteobacteria.</title>
        <authorList>
            <person name="Hirose S."/>
            <person name="Tank M."/>
            <person name="Hara E."/>
            <person name="Tamaki H."/>
            <person name="Takaichi S."/>
            <person name="Haruta S."/>
            <person name="Hanada S."/>
        </authorList>
    </citation>
    <scope>NUCLEOTIDE SEQUENCE [LARGE SCALE GENOMIC DNA]</scope>
    <source>
        <strain evidence="6">W35</strain>
    </source>
</reference>
<proteinExistence type="predicted"/>
<dbReference type="PANTHER" id="PTHR24567">
    <property type="entry name" value="CRP FAMILY TRANSCRIPTIONAL REGULATORY PROTEIN"/>
    <property type="match status" value="1"/>
</dbReference>
<dbReference type="SMART" id="SM00100">
    <property type="entry name" value="cNMP"/>
    <property type="match status" value="1"/>
</dbReference>
<evidence type="ECO:0000259" key="4">
    <source>
        <dbReference type="PROSITE" id="PS50042"/>
    </source>
</evidence>
<dbReference type="EMBL" id="BJCL01000004">
    <property type="protein sequence ID" value="GCL62991.1"/>
    <property type="molecule type" value="Genomic_DNA"/>
</dbReference>
<dbReference type="PANTHER" id="PTHR24567:SF74">
    <property type="entry name" value="HTH-TYPE TRANSCRIPTIONAL REGULATOR ARCR"/>
    <property type="match status" value="1"/>
</dbReference>
<evidence type="ECO:0000256" key="2">
    <source>
        <dbReference type="ARBA" id="ARBA00023125"/>
    </source>
</evidence>
<sequence length="284" mass="30842">MAYVFPQRALHPQPHPGTLRPPPAHLPVPPVVSRAPLLPGLRPVESQRIESGAWFAGLSASLRAAILAEARVQHVKRGARLVERGAVATEWVGVASGALGLATSWRDGRAFTMELLGPGDWYGDIALIDHSPVDLDIVAQVHSTVLLVPLASLQQLLNSQPELRHALLQLDCRRLRHMFRRLEELQTLPLSQRVAIKLQRLLKQFGRPPVMGVVPTQARLIELSLTQGDLAALLCASRQRINGVLRQLQALGVLGGSHGRIEVLLPQKLADVASGKLMLDTSGA</sequence>
<dbReference type="InterPro" id="IPR014710">
    <property type="entry name" value="RmlC-like_jellyroll"/>
</dbReference>
<dbReference type="InterPro" id="IPR036390">
    <property type="entry name" value="WH_DNA-bd_sf"/>
</dbReference>
<evidence type="ECO:0000313" key="5">
    <source>
        <dbReference type="EMBL" id="GCL62991.1"/>
    </source>
</evidence>
<dbReference type="Pfam" id="PF00027">
    <property type="entry name" value="cNMP_binding"/>
    <property type="match status" value="1"/>
</dbReference>